<dbReference type="AlphaFoldDB" id="A0A7J0BII0"/>
<reference evidence="1 2" key="1">
    <citation type="submission" date="2020-05" db="EMBL/GenBank/DDBJ databases">
        <title>Draft genome sequence of Desulfovibrio sp. strain HN2T.</title>
        <authorList>
            <person name="Ueno A."/>
            <person name="Tamazawa S."/>
            <person name="Tamamura S."/>
            <person name="Murakami T."/>
            <person name="Kiyama T."/>
            <person name="Inomata H."/>
            <person name="Amano Y."/>
            <person name="Miyakawa K."/>
            <person name="Tamaki H."/>
            <person name="Naganuma T."/>
            <person name="Kaneko K."/>
        </authorList>
    </citation>
    <scope>NUCLEOTIDE SEQUENCE [LARGE SCALE GENOMIC DNA]</scope>
    <source>
        <strain evidence="1 2">HN2</strain>
    </source>
</reference>
<evidence type="ECO:0000313" key="1">
    <source>
        <dbReference type="EMBL" id="GFM33497.1"/>
    </source>
</evidence>
<dbReference type="CDD" id="cd17040">
    <property type="entry name" value="Ubl_MoaD_like"/>
    <property type="match status" value="1"/>
</dbReference>
<dbReference type="Proteomes" id="UP000503840">
    <property type="component" value="Unassembled WGS sequence"/>
</dbReference>
<dbReference type="Gene3D" id="3.10.20.30">
    <property type="match status" value="1"/>
</dbReference>
<comment type="caution">
    <text evidence="1">The sequence shown here is derived from an EMBL/GenBank/DDBJ whole genome shotgun (WGS) entry which is preliminary data.</text>
</comment>
<proteinExistence type="predicted"/>
<dbReference type="SUPFAM" id="SSF54285">
    <property type="entry name" value="MoaD/ThiS"/>
    <property type="match status" value="1"/>
</dbReference>
<evidence type="ECO:0000313" key="2">
    <source>
        <dbReference type="Proteomes" id="UP000503840"/>
    </source>
</evidence>
<dbReference type="EMBL" id="BLVO01000013">
    <property type="protein sequence ID" value="GFM33497.1"/>
    <property type="molecule type" value="Genomic_DNA"/>
</dbReference>
<name>A0A7J0BII0_9BACT</name>
<sequence length="74" mass="7575">MKIEVKCFATLAHRAPAGGMLEVEAGTSVGSIISLLGIPADEVKIRFVNGVHVNDEALVSEGDRVGLFPAVGGG</sequence>
<accession>A0A7J0BII0</accession>
<organism evidence="1 2">
    <name type="scientific">Desulfovibrio subterraneus</name>
    <dbReference type="NCBI Taxonomy" id="2718620"/>
    <lineage>
        <taxon>Bacteria</taxon>
        <taxon>Pseudomonadati</taxon>
        <taxon>Thermodesulfobacteriota</taxon>
        <taxon>Desulfovibrionia</taxon>
        <taxon>Desulfovibrionales</taxon>
        <taxon>Desulfovibrionaceae</taxon>
        <taxon>Desulfovibrio</taxon>
    </lineage>
</organism>
<dbReference type="InterPro" id="IPR012675">
    <property type="entry name" value="Beta-grasp_dom_sf"/>
</dbReference>
<dbReference type="RefSeq" id="WP_174405155.1">
    <property type="nucleotide sequence ID" value="NZ_BLVO01000013.1"/>
</dbReference>
<gene>
    <name evidence="1" type="ORF">DSM101010T_18620</name>
</gene>
<keyword evidence="2" id="KW-1185">Reference proteome</keyword>
<dbReference type="InterPro" id="IPR003749">
    <property type="entry name" value="ThiS/MoaD-like"/>
</dbReference>
<protein>
    <submittedName>
        <fullName evidence="1">Uncharacterized protein</fullName>
    </submittedName>
</protein>
<dbReference type="Pfam" id="PF02597">
    <property type="entry name" value="ThiS"/>
    <property type="match status" value="1"/>
</dbReference>
<dbReference type="InterPro" id="IPR016155">
    <property type="entry name" value="Mopterin_synth/thiamin_S_b"/>
</dbReference>